<accession>A0A221MG59</accession>
<keyword evidence="3" id="KW-1185">Reference proteome</keyword>
<evidence type="ECO:0000256" key="1">
    <source>
        <dbReference type="SAM" id="SignalP"/>
    </source>
</evidence>
<evidence type="ECO:0008006" key="4">
    <source>
        <dbReference type="Google" id="ProtNLM"/>
    </source>
</evidence>
<organism evidence="2 3">
    <name type="scientific">Virgibacillus necropolis</name>
    <dbReference type="NCBI Taxonomy" id="163877"/>
    <lineage>
        <taxon>Bacteria</taxon>
        <taxon>Bacillati</taxon>
        <taxon>Bacillota</taxon>
        <taxon>Bacilli</taxon>
        <taxon>Bacillales</taxon>
        <taxon>Bacillaceae</taxon>
        <taxon>Virgibacillus</taxon>
    </lineage>
</organism>
<dbReference type="AlphaFoldDB" id="A0A221MG59"/>
<reference evidence="2 3" key="1">
    <citation type="journal article" date="2003" name="Int. J. Syst. Evol. Microbiol.">
        <title>Virgibacillus carmonensis sp. nov., Virgibacillus necropolis sp. nov. and Virgibacillus picturae sp. nov., three novel species isolated from deteriorated mural paintings, transfer of the species of the genus salibacillus to Virgibacillus, as Virgibacillus marismortui comb. nov. and Virgibacillus salexigens comb. nov., and emended description of the genus Virgibacillus.</title>
        <authorList>
            <person name="Heyrman J."/>
            <person name="Logan N.A."/>
            <person name="Busse H.J."/>
            <person name="Balcaen A."/>
            <person name="Lebbe L."/>
            <person name="Rodriguez-Diaz M."/>
            <person name="Swings J."/>
            <person name="De Vos P."/>
        </authorList>
    </citation>
    <scope>NUCLEOTIDE SEQUENCE [LARGE SCALE GENOMIC DNA]</scope>
    <source>
        <strain evidence="2 3">LMG 19488</strain>
    </source>
</reference>
<name>A0A221MG59_9BACI</name>
<evidence type="ECO:0000313" key="3">
    <source>
        <dbReference type="Proteomes" id="UP000204391"/>
    </source>
</evidence>
<keyword evidence="1" id="KW-0732">Signal</keyword>
<gene>
    <name evidence="2" type="ORF">CFK40_17270</name>
</gene>
<dbReference type="Proteomes" id="UP000204391">
    <property type="component" value="Chromosome"/>
</dbReference>
<dbReference type="KEGG" id="vne:CFK40_17270"/>
<feature type="signal peptide" evidence="1">
    <location>
        <begin position="1"/>
        <end position="17"/>
    </location>
</feature>
<protein>
    <recommendedName>
        <fullName evidence="4">Secreted protein</fullName>
    </recommendedName>
</protein>
<proteinExistence type="predicted"/>
<dbReference type="EMBL" id="CP022437">
    <property type="protein sequence ID" value="ASN06646.1"/>
    <property type="molecule type" value="Genomic_DNA"/>
</dbReference>
<evidence type="ECO:0000313" key="2">
    <source>
        <dbReference type="EMBL" id="ASN06646.1"/>
    </source>
</evidence>
<feature type="chain" id="PRO_5012555908" description="Secreted protein" evidence="1">
    <location>
        <begin position="18"/>
        <end position="100"/>
    </location>
</feature>
<sequence>MALLSLLISTVMSSSSAQQLANFTLLHYDKSTSVVEKGRPTKGELAAQRRHTPVAGACFLYLIAECSSLYVAKRALALFLLSYEEDNMISSYKLILTLIE</sequence>